<protein>
    <submittedName>
        <fullName evidence="1">Uncharacterized protein</fullName>
    </submittedName>
</protein>
<dbReference type="Proteomes" id="UP000238390">
    <property type="component" value="Plasmid unnamed3"/>
</dbReference>
<dbReference type="EMBL" id="CP027167">
    <property type="protein sequence ID" value="AVK02539.1"/>
    <property type="molecule type" value="Genomic_DNA"/>
</dbReference>
<dbReference type="AlphaFoldDB" id="A0A2R3IKW4"/>
<geneLocation type="plasmid" evidence="1 2">
    <name>unnamed3</name>
</geneLocation>
<evidence type="ECO:0000313" key="2">
    <source>
        <dbReference type="Proteomes" id="UP000238390"/>
    </source>
</evidence>
<name>A0A2R3IKW4_9PSED</name>
<evidence type="ECO:0000313" key="1">
    <source>
        <dbReference type="EMBL" id="AVK02539.1"/>
    </source>
</evidence>
<keyword evidence="2" id="KW-1185">Reference proteome</keyword>
<keyword evidence="1" id="KW-0614">Plasmid</keyword>
<gene>
    <name evidence="1" type="ORF">CSB93_6970</name>
</gene>
<accession>A0A2R3IKW4</accession>
<sequence length="288" mass="31501">MPSGSSKWRTHCPRAQQSEGIRTFPAISSPGVLARAARTRRVVQGPSGSQPIRLAIWWQSHSSPYITLGLPVSIMTLTATSQTLDLGLAIVGFLLREPDGNEHSPNAKSISQTQEGPVASRCLVVGLRPSLLLGCFLPAKFRPNLSQEHHVSSSFLYGLLGPLFETRPPKRPHPADLYLGLLIPGQAVKLAVAHLYGGNDHVIGQGRHFELPALFLHVLDDHAVLDCRVLVELDPQQSQLDLFTVEELRPVQPGAARKEALGHRMISYLILRCLAWNLIRRAASAGRS</sequence>
<organism evidence="1 2">
    <name type="scientific">Pseudomonas paraeruginosa</name>
    <dbReference type="NCBI Taxonomy" id="2994495"/>
    <lineage>
        <taxon>Bacteria</taxon>
        <taxon>Pseudomonadati</taxon>
        <taxon>Pseudomonadota</taxon>
        <taxon>Gammaproteobacteria</taxon>
        <taxon>Pseudomonadales</taxon>
        <taxon>Pseudomonadaceae</taxon>
        <taxon>Pseudomonas</taxon>
    </lineage>
</organism>
<proteinExistence type="predicted"/>
<reference evidence="1 2" key="1">
    <citation type="submission" date="2018-02" db="EMBL/GenBank/DDBJ databases">
        <title>FDA/CDC Antimicrobial Resistant Isolate Bank Genome Sequencing.</title>
        <authorList>
            <person name="Benahmed F.H."/>
            <person name="Lutgring J.D."/>
            <person name="Yoo B."/>
            <person name="Machado M."/>
            <person name="Brown A."/>
            <person name="McAllister G."/>
            <person name="Perry A."/>
            <person name="Halpin A.L."/>
            <person name="Vavikolanu K."/>
            <person name="Ott S."/>
            <person name="Zhao X."/>
            <person name="Tallon L.J."/>
            <person name="Sadzewicz L."/>
            <person name="Aluvathingal J."/>
            <person name="Nadendla S."/>
            <person name="Voskania-kordi A."/>
            <person name="Simonyan V."/>
            <person name="Patel J."/>
            <person name="Shawar R.M."/>
        </authorList>
    </citation>
    <scope>NUCLEOTIDE SEQUENCE [LARGE SCALE GENOMIC DNA]</scope>
    <source>
        <strain evidence="1 2">AR_0356</strain>
        <plasmid evidence="1 2">unnamed3</plasmid>
    </source>
</reference>